<proteinExistence type="predicted"/>
<accession>A0AA89Q1Z6</accession>
<organism evidence="1 2">
    <name type="scientific">Streptomyces collinus</name>
    <dbReference type="NCBI Taxonomy" id="42684"/>
    <lineage>
        <taxon>Bacteria</taxon>
        <taxon>Bacillati</taxon>
        <taxon>Actinomycetota</taxon>
        <taxon>Actinomycetes</taxon>
        <taxon>Kitasatosporales</taxon>
        <taxon>Streptomycetaceae</taxon>
        <taxon>Streptomyces</taxon>
    </lineage>
</organism>
<protein>
    <submittedName>
        <fullName evidence="1">Uncharacterized protein</fullName>
    </submittedName>
</protein>
<dbReference type="EMBL" id="JACHLX010000001">
    <property type="protein sequence ID" value="MBB5812942.1"/>
    <property type="molecule type" value="Genomic_DNA"/>
</dbReference>
<evidence type="ECO:0000313" key="1">
    <source>
        <dbReference type="EMBL" id="MBB5812942.1"/>
    </source>
</evidence>
<reference evidence="1 2" key="1">
    <citation type="submission" date="2020-08" db="EMBL/GenBank/DDBJ databases">
        <title>Sequencing the genomes of 1000 actinobacteria strains.</title>
        <authorList>
            <person name="Klenk H.-P."/>
        </authorList>
    </citation>
    <scope>NUCLEOTIDE SEQUENCE [LARGE SCALE GENOMIC DNA]</scope>
    <source>
        <strain evidence="1 2">DSM 40129</strain>
    </source>
</reference>
<comment type="caution">
    <text evidence="1">The sequence shown here is derived from an EMBL/GenBank/DDBJ whole genome shotgun (WGS) entry which is preliminary data.</text>
</comment>
<gene>
    <name evidence="1" type="ORF">HNR72_003970</name>
</gene>
<sequence>MHFGHALPGVLTYDVEHLVLGDEDVRVRQRLHGAQSQ</sequence>
<dbReference type="Proteomes" id="UP000579531">
    <property type="component" value="Unassembled WGS sequence"/>
</dbReference>
<dbReference type="AlphaFoldDB" id="A0AA89Q1Z6"/>
<keyword evidence="2" id="KW-1185">Reference proteome</keyword>
<name>A0AA89Q1Z6_STRCU</name>
<evidence type="ECO:0000313" key="2">
    <source>
        <dbReference type="Proteomes" id="UP000579531"/>
    </source>
</evidence>